<dbReference type="InterPro" id="IPR000182">
    <property type="entry name" value="GNAT_dom"/>
</dbReference>
<name>A0ABY6D111_9BACT</name>
<dbReference type="Gene3D" id="3.40.630.30">
    <property type="match status" value="1"/>
</dbReference>
<feature type="domain" description="N-acetyltransferase" evidence="1">
    <location>
        <begin position="5"/>
        <end position="151"/>
    </location>
</feature>
<dbReference type="EMBL" id="CP106735">
    <property type="protein sequence ID" value="UXX78748.1"/>
    <property type="molecule type" value="Genomic_DNA"/>
</dbReference>
<reference evidence="2" key="1">
    <citation type="submission" date="2022-10" db="EMBL/GenBank/DDBJ databases">
        <title>Comparative genomics and taxonomic characterization of three novel marine species of genus Reichenbachiella exhibiting antioxidant and polysaccharide degradation activities.</title>
        <authorList>
            <person name="Muhammad N."/>
            <person name="Lee Y.-J."/>
            <person name="Ko J."/>
            <person name="Kim S.-G."/>
        </authorList>
    </citation>
    <scope>NUCLEOTIDE SEQUENCE</scope>
    <source>
        <strain evidence="2">Wsw4-B4</strain>
    </source>
</reference>
<proteinExistence type="predicted"/>
<dbReference type="CDD" id="cd04301">
    <property type="entry name" value="NAT_SF"/>
    <property type="match status" value="1"/>
</dbReference>
<organism evidence="2 3">
    <name type="scientific">Reichenbachiella carrageenanivorans</name>
    <dbReference type="NCBI Taxonomy" id="2979869"/>
    <lineage>
        <taxon>Bacteria</taxon>
        <taxon>Pseudomonadati</taxon>
        <taxon>Bacteroidota</taxon>
        <taxon>Cytophagia</taxon>
        <taxon>Cytophagales</taxon>
        <taxon>Reichenbachiellaceae</taxon>
        <taxon>Reichenbachiella</taxon>
    </lineage>
</organism>
<dbReference type="Proteomes" id="UP001062165">
    <property type="component" value="Chromosome"/>
</dbReference>
<dbReference type="RefSeq" id="WP_263050493.1">
    <property type="nucleotide sequence ID" value="NZ_CP106735.1"/>
</dbReference>
<evidence type="ECO:0000259" key="1">
    <source>
        <dbReference type="PROSITE" id="PS51186"/>
    </source>
</evidence>
<gene>
    <name evidence="2" type="ORF">N7E81_15420</name>
</gene>
<accession>A0ABY6D111</accession>
<dbReference type="InterPro" id="IPR016181">
    <property type="entry name" value="Acyl_CoA_acyltransferase"/>
</dbReference>
<evidence type="ECO:0000313" key="2">
    <source>
        <dbReference type="EMBL" id="UXX78748.1"/>
    </source>
</evidence>
<sequence>MNVDVQYATIEHIKFAQEICDLIESAAKARGTGIAKREPEYIRSKIEAQQAVIATCAGELAGFCYIETWQNKEYVANSGLVVSPKFRNIGLAKRIKQKILELSQEKFPGTRLFGITTSLAVLKINYELGYRPVTFSELTTDDAFWKGCRSCPNHDILERNNRANCLCTGMLYDDSSKKKEAEKQKGAIAKRFQRLTNFKNKRKLNKKK</sequence>
<dbReference type="Pfam" id="PF00583">
    <property type="entry name" value="Acetyltransf_1"/>
    <property type="match status" value="1"/>
</dbReference>
<dbReference type="PROSITE" id="PS51186">
    <property type="entry name" value="GNAT"/>
    <property type="match status" value="1"/>
</dbReference>
<dbReference type="SUPFAM" id="SSF55729">
    <property type="entry name" value="Acyl-CoA N-acyltransferases (Nat)"/>
    <property type="match status" value="1"/>
</dbReference>
<evidence type="ECO:0000313" key="3">
    <source>
        <dbReference type="Proteomes" id="UP001062165"/>
    </source>
</evidence>
<protein>
    <submittedName>
        <fullName evidence="2">GNAT family N-acetyltransferase</fullName>
    </submittedName>
</protein>
<keyword evidence="3" id="KW-1185">Reference proteome</keyword>